<evidence type="ECO:0000259" key="1">
    <source>
        <dbReference type="Pfam" id="PF05303"/>
    </source>
</evidence>
<dbReference type="AlphaFoldDB" id="A0A9P6H9U0"/>
<sequence>ATAITMSSAHFAFELASALKENSFGLKEYQVTRESQLESTATVVLLEGHTITVSLSPRGFEVLDKETRAVHESLEQLLDSQSPAYRLASQQALFSRLDEFANPRTDRDERLADSTVDD</sequence>
<dbReference type="SUPFAM" id="SSF103107">
    <property type="entry name" value="Hypothetical protein c14orf129, hspc210"/>
    <property type="match status" value="1"/>
</dbReference>
<accession>A0A9P6H9U0</accession>
<comment type="caution">
    <text evidence="2">The sequence shown here is derived from an EMBL/GenBank/DDBJ whole genome shotgun (WGS) entry which is preliminary data.</text>
</comment>
<organism evidence="2 3">
    <name type="scientific">Thelephora terrestris</name>
    <dbReference type="NCBI Taxonomy" id="56493"/>
    <lineage>
        <taxon>Eukaryota</taxon>
        <taxon>Fungi</taxon>
        <taxon>Dikarya</taxon>
        <taxon>Basidiomycota</taxon>
        <taxon>Agaricomycotina</taxon>
        <taxon>Agaricomycetes</taxon>
        <taxon>Thelephorales</taxon>
        <taxon>Thelephoraceae</taxon>
        <taxon>Thelephora</taxon>
    </lineage>
</organism>
<reference evidence="2" key="1">
    <citation type="journal article" date="2020" name="Nat. Commun.">
        <title>Large-scale genome sequencing of mycorrhizal fungi provides insights into the early evolution of symbiotic traits.</title>
        <authorList>
            <person name="Miyauchi S."/>
            <person name="Kiss E."/>
            <person name="Kuo A."/>
            <person name="Drula E."/>
            <person name="Kohler A."/>
            <person name="Sanchez-Garcia M."/>
            <person name="Morin E."/>
            <person name="Andreopoulos B."/>
            <person name="Barry K.W."/>
            <person name="Bonito G."/>
            <person name="Buee M."/>
            <person name="Carver A."/>
            <person name="Chen C."/>
            <person name="Cichocki N."/>
            <person name="Clum A."/>
            <person name="Culley D."/>
            <person name="Crous P.W."/>
            <person name="Fauchery L."/>
            <person name="Girlanda M."/>
            <person name="Hayes R.D."/>
            <person name="Keri Z."/>
            <person name="LaButti K."/>
            <person name="Lipzen A."/>
            <person name="Lombard V."/>
            <person name="Magnuson J."/>
            <person name="Maillard F."/>
            <person name="Murat C."/>
            <person name="Nolan M."/>
            <person name="Ohm R.A."/>
            <person name="Pangilinan J."/>
            <person name="Pereira M.F."/>
            <person name="Perotto S."/>
            <person name="Peter M."/>
            <person name="Pfister S."/>
            <person name="Riley R."/>
            <person name="Sitrit Y."/>
            <person name="Stielow J.B."/>
            <person name="Szollosi G."/>
            <person name="Zifcakova L."/>
            <person name="Stursova M."/>
            <person name="Spatafora J.W."/>
            <person name="Tedersoo L."/>
            <person name="Vaario L.M."/>
            <person name="Yamada A."/>
            <person name="Yan M."/>
            <person name="Wang P."/>
            <person name="Xu J."/>
            <person name="Bruns T."/>
            <person name="Baldrian P."/>
            <person name="Vilgalys R."/>
            <person name="Dunand C."/>
            <person name="Henrissat B."/>
            <person name="Grigoriev I.V."/>
            <person name="Hibbett D."/>
            <person name="Nagy L.G."/>
            <person name="Martin F.M."/>
        </authorList>
    </citation>
    <scope>NUCLEOTIDE SEQUENCE</scope>
    <source>
        <strain evidence="2">UH-Tt-Lm1</strain>
    </source>
</reference>
<dbReference type="OrthoDB" id="5804279at2759"/>
<feature type="domain" description="GSKIP" evidence="1">
    <location>
        <begin position="14"/>
        <end position="99"/>
    </location>
</feature>
<dbReference type="Gene3D" id="3.30.2280.10">
    <property type="entry name" value="Hypothetical protein (hspc210)"/>
    <property type="match status" value="1"/>
</dbReference>
<dbReference type="EMBL" id="WIUZ02000013">
    <property type="protein sequence ID" value="KAF9781598.1"/>
    <property type="molecule type" value="Genomic_DNA"/>
</dbReference>
<dbReference type="Proteomes" id="UP000736335">
    <property type="component" value="Unassembled WGS sequence"/>
</dbReference>
<keyword evidence="3" id="KW-1185">Reference proteome</keyword>
<evidence type="ECO:0000313" key="3">
    <source>
        <dbReference type="Proteomes" id="UP000736335"/>
    </source>
</evidence>
<dbReference type="InterPro" id="IPR007967">
    <property type="entry name" value="GSKIP_dom"/>
</dbReference>
<name>A0A9P6H9U0_9AGAM</name>
<dbReference type="InterPro" id="IPR023231">
    <property type="entry name" value="GSKIP_dom_sf"/>
</dbReference>
<evidence type="ECO:0000313" key="2">
    <source>
        <dbReference type="EMBL" id="KAF9781598.1"/>
    </source>
</evidence>
<dbReference type="Pfam" id="PF05303">
    <property type="entry name" value="GSKIP_dom"/>
    <property type="match status" value="1"/>
</dbReference>
<reference evidence="2" key="2">
    <citation type="submission" date="2020-11" db="EMBL/GenBank/DDBJ databases">
        <authorList>
            <consortium name="DOE Joint Genome Institute"/>
            <person name="Kuo A."/>
            <person name="Miyauchi S."/>
            <person name="Kiss E."/>
            <person name="Drula E."/>
            <person name="Kohler A."/>
            <person name="Sanchez-Garcia M."/>
            <person name="Andreopoulos B."/>
            <person name="Barry K.W."/>
            <person name="Bonito G."/>
            <person name="Buee M."/>
            <person name="Carver A."/>
            <person name="Chen C."/>
            <person name="Cichocki N."/>
            <person name="Clum A."/>
            <person name="Culley D."/>
            <person name="Crous P.W."/>
            <person name="Fauchery L."/>
            <person name="Girlanda M."/>
            <person name="Hayes R."/>
            <person name="Keri Z."/>
            <person name="Labutti K."/>
            <person name="Lipzen A."/>
            <person name="Lombard V."/>
            <person name="Magnuson J."/>
            <person name="Maillard F."/>
            <person name="Morin E."/>
            <person name="Murat C."/>
            <person name="Nolan M."/>
            <person name="Ohm R."/>
            <person name="Pangilinan J."/>
            <person name="Pereira M."/>
            <person name="Perotto S."/>
            <person name="Peter M."/>
            <person name="Riley R."/>
            <person name="Sitrit Y."/>
            <person name="Stielow B."/>
            <person name="Szollosi G."/>
            <person name="Zifcakova L."/>
            <person name="Stursova M."/>
            <person name="Spatafora J.W."/>
            <person name="Tedersoo L."/>
            <person name="Vaario L.-M."/>
            <person name="Yamada A."/>
            <person name="Yan M."/>
            <person name="Wang P."/>
            <person name="Xu J."/>
            <person name="Bruns T."/>
            <person name="Baldrian P."/>
            <person name="Vilgalys R."/>
            <person name="Henrissat B."/>
            <person name="Grigoriev I.V."/>
            <person name="Hibbett D."/>
            <person name="Nagy L.G."/>
            <person name="Martin F.M."/>
        </authorList>
    </citation>
    <scope>NUCLEOTIDE SEQUENCE</scope>
    <source>
        <strain evidence="2">UH-Tt-Lm1</strain>
    </source>
</reference>
<proteinExistence type="predicted"/>
<protein>
    <recommendedName>
        <fullName evidence="1">GSKIP domain-containing protein</fullName>
    </recommendedName>
</protein>
<gene>
    <name evidence="2" type="ORF">BJ322DRAFT_1010554</name>
</gene>
<feature type="non-terminal residue" evidence="2">
    <location>
        <position position="1"/>
    </location>
</feature>